<sequence>MATLAAMLKERGYAVSGSDQHVYPPMSDFLAARGITCHGGFDAAHITNDIDLVVIGNAVSRGNSEVEAVLDGKLKYRSLPEMVRETFLWDRYNVVIAGTHGKTTTAALVSWVLTDAGRDPSFLIGGLTGNFDSSYRLGSGREFVIEGDEYDSAFFDKTAKFLKYLPSLVVVGNVEFDHADIYVDLDAVRLAVQRLVSLLPQQGQLLLGADSEEALDLSERAPCEVVTFGLAKGADWRATNVVFGSGGVQFVVERRGASVVEVRAPLVGNFNVRNILAAFAVAVGLGLDYDEISSSIGRFKGVKRRLEVRGRARGVTVYDDFAHHPTAVRETLLGVRAAFPSRRIWALFEPRSASACRRIFQDEFIGAFGSADEVVIGQVYRSSLPPRERLDEGLLVSGLRESGLRARHIPEVSDIVRAIAEEAREGDLVVVMSNGAFGGIHARLLAALGADLDEVRHQDLD</sequence>
<dbReference type="InterPro" id="IPR036565">
    <property type="entry name" value="Mur-like_cat_sf"/>
</dbReference>
<feature type="domain" description="Mur ligase central" evidence="6">
    <location>
        <begin position="96"/>
        <end position="282"/>
    </location>
</feature>
<evidence type="ECO:0000259" key="5">
    <source>
        <dbReference type="Pfam" id="PF02875"/>
    </source>
</evidence>
<dbReference type="InterPro" id="IPR004101">
    <property type="entry name" value="Mur_ligase_C"/>
</dbReference>
<dbReference type="PANTHER" id="PTHR43445">
    <property type="entry name" value="UDP-N-ACETYLMURAMATE--L-ALANINE LIGASE-RELATED"/>
    <property type="match status" value="1"/>
</dbReference>
<evidence type="ECO:0000256" key="3">
    <source>
        <dbReference type="ARBA" id="ARBA00022840"/>
    </source>
</evidence>
<dbReference type="Pfam" id="PF02875">
    <property type="entry name" value="Mur_ligase_C"/>
    <property type="match status" value="1"/>
</dbReference>
<dbReference type="SUPFAM" id="SSF53244">
    <property type="entry name" value="MurD-like peptide ligases, peptide-binding domain"/>
    <property type="match status" value="1"/>
</dbReference>
<dbReference type="NCBIfam" id="TIGR01081">
    <property type="entry name" value="mpl"/>
    <property type="match status" value="1"/>
</dbReference>
<dbReference type="Pfam" id="PF08245">
    <property type="entry name" value="Mur_ligase_M"/>
    <property type="match status" value="1"/>
</dbReference>
<organism evidence="7">
    <name type="scientific">marine metagenome</name>
    <dbReference type="NCBI Taxonomy" id="408172"/>
    <lineage>
        <taxon>unclassified sequences</taxon>
        <taxon>metagenomes</taxon>
        <taxon>ecological metagenomes</taxon>
    </lineage>
</organism>
<dbReference type="Gene3D" id="3.40.50.720">
    <property type="entry name" value="NAD(P)-binding Rossmann-like Domain"/>
    <property type="match status" value="1"/>
</dbReference>
<gene>
    <name evidence="7" type="ORF">METZ01_LOCUS104631</name>
</gene>
<evidence type="ECO:0000256" key="2">
    <source>
        <dbReference type="ARBA" id="ARBA00022741"/>
    </source>
</evidence>
<dbReference type="InterPro" id="IPR013221">
    <property type="entry name" value="Mur_ligase_cen"/>
</dbReference>
<dbReference type="GO" id="GO:0071555">
    <property type="term" value="P:cell wall organization"/>
    <property type="evidence" value="ECO:0007669"/>
    <property type="project" value="InterPro"/>
</dbReference>
<dbReference type="AlphaFoldDB" id="A0A381WIJ7"/>
<keyword evidence="1" id="KW-0436">Ligase</keyword>
<dbReference type="EMBL" id="UINC01011782">
    <property type="protein sequence ID" value="SVA51777.1"/>
    <property type="molecule type" value="Genomic_DNA"/>
</dbReference>
<dbReference type="PANTHER" id="PTHR43445:SF5">
    <property type="entry name" value="UDP-N-ACETYLMURAMATE--L-ALANYL-GAMMA-D-GLUTAMYL-MESO-2,6-DIAMINOHEPTANDIOATE LIGASE"/>
    <property type="match status" value="1"/>
</dbReference>
<dbReference type="InterPro" id="IPR000713">
    <property type="entry name" value="Mur_ligase_N"/>
</dbReference>
<dbReference type="Gene3D" id="3.40.1190.10">
    <property type="entry name" value="Mur-like, catalytic domain"/>
    <property type="match status" value="1"/>
</dbReference>
<proteinExistence type="predicted"/>
<name>A0A381WIJ7_9ZZZZ</name>
<dbReference type="InterPro" id="IPR005757">
    <property type="entry name" value="Mpl"/>
</dbReference>
<reference evidence="7" key="1">
    <citation type="submission" date="2018-05" db="EMBL/GenBank/DDBJ databases">
        <authorList>
            <person name="Lanie J.A."/>
            <person name="Ng W.-L."/>
            <person name="Kazmierczak K.M."/>
            <person name="Andrzejewski T.M."/>
            <person name="Davidsen T.M."/>
            <person name="Wayne K.J."/>
            <person name="Tettelin H."/>
            <person name="Glass J.I."/>
            <person name="Rusch D."/>
            <person name="Podicherti R."/>
            <person name="Tsui H.-C.T."/>
            <person name="Winkler M.E."/>
        </authorList>
    </citation>
    <scope>NUCLEOTIDE SEQUENCE</scope>
</reference>
<keyword evidence="2" id="KW-0547">Nucleotide-binding</keyword>
<evidence type="ECO:0000259" key="6">
    <source>
        <dbReference type="Pfam" id="PF08245"/>
    </source>
</evidence>
<dbReference type="SUPFAM" id="SSF53623">
    <property type="entry name" value="MurD-like peptide ligases, catalytic domain"/>
    <property type="match status" value="1"/>
</dbReference>
<feature type="domain" description="Mur ligase C-terminal" evidence="5">
    <location>
        <begin position="304"/>
        <end position="435"/>
    </location>
</feature>
<evidence type="ECO:0000259" key="4">
    <source>
        <dbReference type="Pfam" id="PF01225"/>
    </source>
</evidence>
<protein>
    <recommendedName>
        <fullName evidence="8">UDP-N-acetylmuramate:L-alanyl-gamma-D-glutamyl-meso-diaminopimelate ligase</fullName>
    </recommendedName>
</protein>
<dbReference type="InterPro" id="IPR036615">
    <property type="entry name" value="Mur_ligase_C_dom_sf"/>
</dbReference>
<accession>A0A381WIJ7</accession>
<keyword evidence="3" id="KW-0067">ATP-binding</keyword>
<evidence type="ECO:0008006" key="8">
    <source>
        <dbReference type="Google" id="ProtNLM"/>
    </source>
</evidence>
<dbReference type="GO" id="GO:0016881">
    <property type="term" value="F:acid-amino acid ligase activity"/>
    <property type="evidence" value="ECO:0007669"/>
    <property type="project" value="InterPro"/>
</dbReference>
<evidence type="ECO:0000256" key="1">
    <source>
        <dbReference type="ARBA" id="ARBA00022598"/>
    </source>
</evidence>
<feature type="domain" description="Mur ligase N-terminal catalytic" evidence="4">
    <location>
        <begin position="1"/>
        <end position="85"/>
    </location>
</feature>
<evidence type="ECO:0000313" key="7">
    <source>
        <dbReference type="EMBL" id="SVA51777.1"/>
    </source>
</evidence>
<dbReference type="GO" id="GO:0009252">
    <property type="term" value="P:peptidoglycan biosynthetic process"/>
    <property type="evidence" value="ECO:0007669"/>
    <property type="project" value="InterPro"/>
</dbReference>
<dbReference type="InterPro" id="IPR050061">
    <property type="entry name" value="MurCDEF_pg_biosynth"/>
</dbReference>
<dbReference type="SUPFAM" id="SSF51984">
    <property type="entry name" value="MurCD N-terminal domain"/>
    <property type="match status" value="1"/>
</dbReference>
<dbReference type="Gene3D" id="3.90.190.20">
    <property type="entry name" value="Mur ligase, C-terminal domain"/>
    <property type="match status" value="1"/>
</dbReference>
<dbReference type="GO" id="GO:0005524">
    <property type="term" value="F:ATP binding"/>
    <property type="evidence" value="ECO:0007669"/>
    <property type="project" value="UniProtKB-KW"/>
</dbReference>
<dbReference type="Pfam" id="PF01225">
    <property type="entry name" value="Mur_ligase"/>
    <property type="match status" value="1"/>
</dbReference>